<evidence type="ECO:0000256" key="1">
    <source>
        <dbReference type="ARBA" id="ARBA00022490"/>
    </source>
</evidence>
<dbReference type="AlphaFoldDB" id="A0A8C9LMA9"/>
<evidence type="ECO:0000256" key="6">
    <source>
        <dbReference type="SAM" id="Phobius"/>
    </source>
</evidence>
<protein>
    <recommendedName>
        <fullName evidence="4">Eukaryotic translation initiation factor 3 subunit E</fullName>
        <shortName evidence="4">eIF3e</shortName>
    </recommendedName>
    <alternativeName>
        <fullName evidence="4">Eukaryotic translation initiation factor 3 subunit 6</fullName>
    </alternativeName>
    <alternativeName>
        <fullName evidence="4">eIF-3 p48</fullName>
    </alternativeName>
</protein>
<sequence>MGDIQNSVCVENDQSDLICKICSYLDPHMTQIILEWLKENKVLNDKDIENNLNIVNEGCEKEIASIENEFTNGNRGVISNCLVSLCAEVDEFQEAMSLYKADCISQMGGNAIEKKNVMALREWCNTMNSNKNKTYTFSDNIDDQVLKLSRYYYQKKDYQKSKSYLLIYILNISEIIINVSESSKIKTCYWGIISNIINSYFVNLNNEEYLFNTNVENKLVVKDEILNEINVCIETIITLSQLLNKDKASKNEIMLQRSWLIHWALILIFHFFLYLIHVKNIYTKHSIFSTFQEWFMDEKNITVLTIICPHIIRYYCVYAIFYRNRKEHFDLILNTLNILKYKYSDSFTMLLISIFIDYDFNMAQKCIANIGTICKKDVFLYKLKPYIEEQCRFIIFETYCRIHTSINIDMIADKVNLSKEDAEKWIVNLIRNAKLDAKIDSEKNCIQISTTIPNLYQKIIDKTQNLTMRSNFIVQMLNKPPTDETLQKTLKYKNKNNSNNNNNQNQNNKLKNTNRFKQFNSMYNMNKNMNNTRPYHININNNMQSDTHNKFNTNTNINAHAN</sequence>
<dbReference type="GO" id="GO:0016282">
    <property type="term" value="C:eukaryotic 43S preinitiation complex"/>
    <property type="evidence" value="ECO:0007669"/>
    <property type="project" value="UniProtKB-UniRule"/>
</dbReference>
<dbReference type="InterPro" id="IPR019010">
    <property type="entry name" value="eIF3e_N"/>
</dbReference>
<evidence type="ECO:0000256" key="3">
    <source>
        <dbReference type="ARBA" id="ARBA00022917"/>
    </source>
</evidence>
<feature type="region of interest" description="Disordered" evidence="5">
    <location>
        <begin position="493"/>
        <end position="513"/>
    </location>
</feature>
<organism evidence="8 9">
    <name type="scientific">Piliocolobus tephrosceles</name>
    <name type="common">Ugandan red Colobus</name>
    <dbReference type="NCBI Taxonomy" id="591936"/>
    <lineage>
        <taxon>Eukaryota</taxon>
        <taxon>Metazoa</taxon>
        <taxon>Chordata</taxon>
        <taxon>Craniata</taxon>
        <taxon>Vertebrata</taxon>
        <taxon>Euteleostomi</taxon>
        <taxon>Mammalia</taxon>
        <taxon>Eutheria</taxon>
        <taxon>Euarchontoglires</taxon>
        <taxon>Primates</taxon>
        <taxon>Haplorrhini</taxon>
        <taxon>Catarrhini</taxon>
        <taxon>Cercopithecidae</taxon>
        <taxon>Colobinae</taxon>
        <taxon>Piliocolobus</taxon>
    </lineage>
</organism>
<dbReference type="PANTHER" id="PTHR10317">
    <property type="entry name" value="EUKARYOTIC TRANSLATION INITIATION FACTOR 3 SUBUNIT E"/>
    <property type="match status" value="1"/>
</dbReference>
<keyword evidence="6" id="KW-0812">Transmembrane</keyword>
<keyword evidence="2 4" id="KW-0396">Initiation factor</keyword>
<keyword evidence="6" id="KW-1133">Transmembrane helix</keyword>
<comment type="subunit">
    <text evidence="4">Component of the eukaryotic translation initiation factor 3 (eIF-3) complex, which is composed of 13 subunits: EIF3A, EIF3B, EIF3C, EIF3D, EIF3E, EIF3F, EIF3G, EIF3H, EIF3I, EIF3J, EIF3K, EIF3L and EIF3M. The eIF-3 complex appears to include 3 stable modules: module A is composed of EIF3A, EIF3B, EIF3G and EIF3I; module B is composed of EIF3F, EIF3H, and EIF3M; and module C is composed of EIF3C, EIF3D, EIF3E, EIF3K and EIF3L. EIF3C of module C binds EIF3B of module A and EIF3H of module B, thereby linking the three modules. EIF3J is a labile subunit that binds to the eIF-3 complex via EIF3B. The eIF-3 complex interacts with RPS6KB1 under conditions of nutrient depletion. Mitogenic stimulation leads to binding and activation of a complex composed of MTOR and RPTOR, leading to phosphorylation and release of RPS6KB1 and binding of EIF4B to eIF-3. Interacts with COPS3, COPS6, COPS7 (COPS7A or COPS7B), EIF4G1, EPAS1, MCM7, NCBP1, PSMC6, TRIM27 and UPF2.</text>
</comment>
<proteinExistence type="inferred from homology"/>
<dbReference type="InterPro" id="IPR036390">
    <property type="entry name" value="WH_DNA-bd_sf"/>
</dbReference>
<comment type="PTM">
    <text evidence="4">Phosphorylated upon DNA damage, probably by ATM or ATR.</text>
</comment>
<name>A0A8C9LMA9_9PRIM</name>
<dbReference type="GO" id="GO:0071540">
    <property type="term" value="C:eukaryotic translation initiation factor 3 complex, eIF3e"/>
    <property type="evidence" value="ECO:0007669"/>
    <property type="project" value="UniProtKB-UniRule"/>
</dbReference>
<keyword evidence="6" id="KW-0472">Membrane</keyword>
<evidence type="ECO:0000259" key="7">
    <source>
        <dbReference type="PROSITE" id="PS50250"/>
    </source>
</evidence>
<reference evidence="8" key="1">
    <citation type="submission" date="2025-08" db="UniProtKB">
        <authorList>
            <consortium name="Ensembl"/>
        </authorList>
    </citation>
    <scope>IDENTIFICATION</scope>
</reference>
<dbReference type="PROSITE" id="PS50250">
    <property type="entry name" value="PCI"/>
    <property type="match status" value="1"/>
</dbReference>
<keyword evidence="3 4" id="KW-0648">Protein biosynthesis</keyword>
<dbReference type="GO" id="GO:0003743">
    <property type="term" value="F:translation initiation factor activity"/>
    <property type="evidence" value="ECO:0007669"/>
    <property type="project" value="UniProtKB-UniRule"/>
</dbReference>
<comment type="similarity">
    <text evidence="4">Belongs to the eIF-3 subunit E family.</text>
</comment>
<dbReference type="Proteomes" id="UP000694416">
    <property type="component" value="Unplaced"/>
</dbReference>
<feature type="domain" description="PCI" evidence="7">
    <location>
        <begin position="284"/>
        <end position="453"/>
    </location>
</feature>
<keyword evidence="4" id="KW-0539">Nucleus</keyword>
<dbReference type="Ensembl" id="ENSPTET00000018619.1">
    <property type="protein sequence ID" value="ENSPTEP00000012370.1"/>
    <property type="gene ID" value="ENSPTEG00000013890.1"/>
</dbReference>
<dbReference type="GO" id="GO:0001732">
    <property type="term" value="P:formation of cytoplasmic translation initiation complex"/>
    <property type="evidence" value="ECO:0007669"/>
    <property type="project" value="UniProtKB-UniRule"/>
</dbReference>
<gene>
    <name evidence="4" type="primary">INT6</name>
    <name evidence="4" type="synonym">EIF3E</name>
    <name evidence="4" type="synonym">EIF3S6</name>
</gene>
<feature type="compositionally biased region" description="Low complexity" evidence="5">
    <location>
        <begin position="495"/>
        <end position="513"/>
    </location>
</feature>
<dbReference type="SMART" id="SM00088">
    <property type="entry name" value="PINT"/>
    <property type="match status" value="1"/>
</dbReference>
<keyword evidence="4" id="KW-0597">Phosphoprotein</keyword>
<dbReference type="Pfam" id="PF01399">
    <property type="entry name" value="PCI"/>
    <property type="match status" value="1"/>
</dbReference>
<dbReference type="HAMAP" id="MF_03004">
    <property type="entry name" value="eIF3e"/>
    <property type="match status" value="1"/>
</dbReference>
<accession>A0A8C9LMA9</accession>
<dbReference type="PIRSF" id="PIRSF016255">
    <property type="entry name" value="eIF3e_su6"/>
    <property type="match status" value="1"/>
</dbReference>
<dbReference type="SUPFAM" id="SSF46785">
    <property type="entry name" value="Winged helix' DNA-binding domain"/>
    <property type="match status" value="1"/>
</dbReference>
<keyword evidence="1 4" id="KW-0963">Cytoplasm</keyword>
<comment type="function">
    <text evidence="4">Component of the eukaryotic translation initiation factor 3 (eIF-3) complex, which is required for several steps in the initiation of protein synthesis. The eIF-3 complex associates with the 40S ribosome and facilitates the recruitment of eIF-1, eIF-1A, eIF-2:GTP:methionyl-tRNAi and eIF-5 to form the 43S pre-initiation complex (43S PIC). The eIF-3 complex stimulates mRNA recruitment to the 43S PIC and scanning of the mRNA for AUG recognition. The eIF-3 complex is also required for disassembly and recycling of post-termination ribosomal complexes and subsequently prevents premature joining of the 40S and 60S ribosomal subunits prior to initiation. The eIF-3 complex specifically targets and initiates translation of a subset of mRNAs involved in cell proliferation, including cell cycling, differentiation and apoptosis, and uses different modes of RNA stem-loop binding to exert either translational activation or repression. Required for nonsense-mediated mRNA decay (NMD); may act in conjunction with UPF2 to divert mRNAs from translation to the NMD pathway. May interact with MCM7 and EPAS1 and regulate the proteasome-mediated degradation of these proteins.</text>
</comment>
<evidence type="ECO:0000313" key="9">
    <source>
        <dbReference type="Proteomes" id="UP000694416"/>
    </source>
</evidence>
<dbReference type="InterPro" id="IPR016650">
    <property type="entry name" value="eIF3e"/>
</dbReference>
<evidence type="ECO:0000313" key="8">
    <source>
        <dbReference type="Ensembl" id="ENSPTEP00000012370.1"/>
    </source>
</evidence>
<dbReference type="GO" id="GO:0033290">
    <property type="term" value="C:eukaryotic 48S preinitiation complex"/>
    <property type="evidence" value="ECO:0007669"/>
    <property type="project" value="UniProtKB-UniRule"/>
</dbReference>
<evidence type="ECO:0000256" key="2">
    <source>
        <dbReference type="ARBA" id="ARBA00022540"/>
    </source>
</evidence>
<dbReference type="InterPro" id="IPR000717">
    <property type="entry name" value="PCI_dom"/>
</dbReference>
<feature type="transmembrane region" description="Helical" evidence="6">
    <location>
        <begin position="301"/>
        <end position="321"/>
    </location>
</feature>
<evidence type="ECO:0000256" key="5">
    <source>
        <dbReference type="SAM" id="MobiDB-lite"/>
    </source>
</evidence>
<comment type="subcellular location">
    <subcellularLocation>
        <location evidence="4">Cytoplasm</location>
    </subcellularLocation>
    <subcellularLocation>
        <location evidence="4">Nucleus</location>
    </subcellularLocation>
    <subcellularLocation>
        <location evidence="4">Nucleus</location>
        <location evidence="4">PML body</location>
    </subcellularLocation>
</comment>
<reference evidence="8" key="2">
    <citation type="submission" date="2025-09" db="UniProtKB">
        <authorList>
            <consortium name="Ensembl"/>
        </authorList>
    </citation>
    <scope>IDENTIFICATION</scope>
</reference>
<comment type="caution">
    <text evidence="4">Lacks conserved residue(s) required for the propagation of feature annotation.</text>
</comment>
<feature type="transmembrane region" description="Helical" evidence="6">
    <location>
        <begin position="259"/>
        <end position="276"/>
    </location>
</feature>
<dbReference type="SMART" id="SM01186">
    <property type="entry name" value="eIF3_N"/>
    <property type="match status" value="1"/>
</dbReference>
<evidence type="ECO:0000256" key="4">
    <source>
        <dbReference type="HAMAP-Rule" id="MF_03004"/>
    </source>
</evidence>
<keyword evidence="9" id="KW-1185">Reference proteome</keyword>
<dbReference type="GO" id="GO:0016605">
    <property type="term" value="C:PML body"/>
    <property type="evidence" value="ECO:0007669"/>
    <property type="project" value="UniProtKB-SubCell"/>
</dbReference>